<evidence type="ECO:0008006" key="3">
    <source>
        <dbReference type="Google" id="ProtNLM"/>
    </source>
</evidence>
<reference evidence="1 2" key="1">
    <citation type="submission" date="2016-10" db="EMBL/GenBank/DDBJ databases">
        <authorList>
            <person name="de Groot N.N."/>
        </authorList>
    </citation>
    <scope>NUCLEOTIDE SEQUENCE [LARGE SCALE GENOMIC DNA]</scope>
    <source>
        <strain evidence="1 2">DSM 18180</strain>
    </source>
</reference>
<evidence type="ECO:0000313" key="1">
    <source>
        <dbReference type="EMBL" id="SFZ94369.1"/>
    </source>
</evidence>
<organism evidence="1 2">
    <name type="scientific">Flaviramulus basaltis</name>
    <dbReference type="NCBI Taxonomy" id="369401"/>
    <lineage>
        <taxon>Bacteria</taxon>
        <taxon>Pseudomonadati</taxon>
        <taxon>Bacteroidota</taxon>
        <taxon>Flavobacteriia</taxon>
        <taxon>Flavobacteriales</taxon>
        <taxon>Flavobacteriaceae</taxon>
        <taxon>Flaviramulus</taxon>
    </lineage>
</organism>
<dbReference type="STRING" id="369401.SAMN05428642_104128"/>
<evidence type="ECO:0000313" key="2">
    <source>
        <dbReference type="Proteomes" id="UP000182544"/>
    </source>
</evidence>
<proteinExistence type="predicted"/>
<gene>
    <name evidence="1" type="ORF">SAMN05428642_104128</name>
</gene>
<dbReference type="AlphaFoldDB" id="A0A1K2IPL1"/>
<name>A0A1K2IPL1_9FLAO</name>
<accession>A0A1K2IPL1</accession>
<dbReference type="EMBL" id="FPKV01000004">
    <property type="protein sequence ID" value="SFZ94369.1"/>
    <property type="molecule type" value="Genomic_DNA"/>
</dbReference>
<dbReference type="RefSeq" id="WP_072403308.1">
    <property type="nucleotide sequence ID" value="NZ_FPKV01000004.1"/>
</dbReference>
<protein>
    <recommendedName>
        <fullName evidence="3">Cell wall anchor protein</fullName>
    </recommendedName>
</protein>
<sequence length="472" mass="50382">MDNRFLCFAVSLFFLIGNNTFSQVGIGTTNPDPSSILEIESTTQGMLAPRMTTAQRIAIATPAEGLLVFDIDENVFYFYDSTNWLPLEGAEKRDNYKLIKSDADLADELTAGGGTEYLLDTNTLYEINGTINLAVPINLNNAYIIGEDTNEDVLVGSGDIFSGSSGGSVKGLTLIAASGNVFNLVGTGVEALTFRDCIVANSSSVGSISNFNLVFLSIIQYLNNTNGITYTNISQLLLQSTGWDSSNGGIYETFVGVFDVITKQGGFCNITTATAAVDVTGITLINGGAGMRIVDFYGGGNYINGSSPYIGYNFTRDWDINSPGILVETDDVATGDINLNYAIGSGAPTTFTTGVPKKIEGNTASNNLFRFTSATNNRIVYDGKKTRYFGVTGSLSFQGNNNNAIFIFYLAKNGVVIPNTRVYREVGANNDVGAVSIVGSIQMSPGDFIEVWAERFTGSGNLLTVSLNVIAR</sequence>
<dbReference type="Proteomes" id="UP000182544">
    <property type="component" value="Unassembled WGS sequence"/>
</dbReference>
<keyword evidence="2" id="KW-1185">Reference proteome</keyword>